<reference evidence="1 2" key="1">
    <citation type="journal article" date="2011" name="Nat. Genet.">
        <title>The genome of the mesopolyploid crop species Brassica rapa.</title>
        <authorList>
            <consortium name="Brassica rapa Genome Sequencing Project Consortium"/>
            <person name="Wang X."/>
            <person name="Wang H."/>
            <person name="Wang J."/>
            <person name="Sun R."/>
            <person name="Wu J."/>
            <person name="Liu S."/>
            <person name="Bai Y."/>
            <person name="Mun J.H."/>
            <person name="Bancroft I."/>
            <person name="Cheng F."/>
            <person name="Huang S."/>
            <person name="Li X."/>
            <person name="Hua W."/>
            <person name="Wang J."/>
            <person name="Wang X."/>
            <person name="Freeling M."/>
            <person name="Pires J.C."/>
            <person name="Paterson A.H."/>
            <person name="Chalhoub B."/>
            <person name="Wang B."/>
            <person name="Hayward A."/>
            <person name="Sharpe A.G."/>
            <person name="Park B.S."/>
            <person name="Weisshaar B."/>
            <person name="Liu B."/>
            <person name="Li B."/>
            <person name="Liu B."/>
            <person name="Tong C."/>
            <person name="Song C."/>
            <person name="Duran C."/>
            <person name="Peng C."/>
            <person name="Geng C."/>
            <person name="Koh C."/>
            <person name="Lin C."/>
            <person name="Edwards D."/>
            <person name="Mu D."/>
            <person name="Shen D."/>
            <person name="Soumpourou E."/>
            <person name="Li F."/>
            <person name="Fraser F."/>
            <person name="Conant G."/>
            <person name="Lassalle G."/>
            <person name="King G.J."/>
            <person name="Bonnema G."/>
            <person name="Tang H."/>
            <person name="Wang H."/>
            <person name="Belcram H."/>
            <person name="Zhou H."/>
            <person name="Hirakawa H."/>
            <person name="Abe H."/>
            <person name="Guo H."/>
            <person name="Wang H."/>
            <person name="Jin H."/>
            <person name="Parkin I.A."/>
            <person name="Batley J."/>
            <person name="Kim J.S."/>
            <person name="Just J."/>
            <person name="Li J."/>
            <person name="Xu J."/>
            <person name="Deng J."/>
            <person name="Kim J.A."/>
            <person name="Li J."/>
            <person name="Yu J."/>
            <person name="Meng J."/>
            <person name="Wang J."/>
            <person name="Min J."/>
            <person name="Poulain J."/>
            <person name="Wang J."/>
            <person name="Hatakeyama K."/>
            <person name="Wu K."/>
            <person name="Wang L."/>
            <person name="Fang L."/>
            <person name="Trick M."/>
            <person name="Links M.G."/>
            <person name="Zhao M."/>
            <person name="Jin M."/>
            <person name="Ramchiary N."/>
            <person name="Drou N."/>
            <person name="Berkman P.J."/>
            <person name="Cai Q."/>
            <person name="Huang Q."/>
            <person name="Li R."/>
            <person name="Tabata S."/>
            <person name="Cheng S."/>
            <person name="Zhang S."/>
            <person name="Zhang S."/>
            <person name="Huang S."/>
            <person name="Sato S."/>
            <person name="Sun S."/>
            <person name="Kwon S.J."/>
            <person name="Choi S.R."/>
            <person name="Lee T.H."/>
            <person name="Fan W."/>
            <person name="Zhao X."/>
            <person name="Tan X."/>
            <person name="Xu X."/>
            <person name="Wang Y."/>
            <person name="Qiu Y."/>
            <person name="Yin Y."/>
            <person name="Li Y."/>
            <person name="Du Y."/>
            <person name="Liao Y."/>
            <person name="Lim Y."/>
            <person name="Narusaka Y."/>
            <person name="Wang Y."/>
            <person name="Wang Z."/>
            <person name="Li Z."/>
            <person name="Wang Z."/>
            <person name="Xiong Z."/>
            <person name="Zhang Z."/>
        </authorList>
    </citation>
    <scope>NUCLEOTIDE SEQUENCE [LARGE SCALE GENOMIC DNA]</scope>
    <source>
        <strain evidence="1 2">cv. Chiifu-401-42</strain>
    </source>
</reference>
<protein>
    <submittedName>
        <fullName evidence="1">Uncharacterized protein</fullName>
    </submittedName>
</protein>
<organism evidence="1 2">
    <name type="scientific">Brassica campestris</name>
    <name type="common">Field mustard</name>
    <dbReference type="NCBI Taxonomy" id="3711"/>
    <lineage>
        <taxon>Eukaryota</taxon>
        <taxon>Viridiplantae</taxon>
        <taxon>Streptophyta</taxon>
        <taxon>Embryophyta</taxon>
        <taxon>Tracheophyta</taxon>
        <taxon>Spermatophyta</taxon>
        <taxon>Magnoliopsida</taxon>
        <taxon>eudicotyledons</taxon>
        <taxon>Gunneridae</taxon>
        <taxon>Pentapetalae</taxon>
        <taxon>rosids</taxon>
        <taxon>malvids</taxon>
        <taxon>Brassicales</taxon>
        <taxon>Brassicaceae</taxon>
        <taxon>Brassiceae</taxon>
        <taxon>Brassica</taxon>
    </lineage>
</organism>
<dbReference type="Gramene" id="Bra036380.1">
    <property type="protein sequence ID" value="Bra036380.1-P"/>
    <property type="gene ID" value="Bra036380"/>
</dbReference>
<reference evidence="1" key="3">
    <citation type="submission" date="2023-03" db="UniProtKB">
        <authorList>
            <consortium name="EnsemblPlants"/>
        </authorList>
    </citation>
    <scope>IDENTIFICATION</scope>
    <source>
        <strain evidence="1">cv. Chiifu-401-42</strain>
    </source>
</reference>
<sequence length="204" mass="23788">MPETEITQFAVGQMIAIARATQYRQHTVTKELMNFMKVSHMSNFSTCKDAMKQIRNKQHLLGKEHVSAIRLTERAVHRSTTILQHRSTFVQCQNPLDPDSYTRAIDGHILHLSRQDIADILQTANGTDNLFMQQQNIPEHQEKVTKEFYDTSGVIENHFKQKSQHPTRPSIDVDVPTSVDRRPEFGRRAFDFFGARRFYWEEKD</sequence>
<proteinExistence type="predicted"/>
<reference evidence="1 2" key="2">
    <citation type="journal article" date="2018" name="Hortic Res">
        <title>Improved Brassica rapa reference genome by single-molecule sequencing and chromosome conformation capture technologies.</title>
        <authorList>
            <person name="Zhang L."/>
            <person name="Cai X."/>
            <person name="Wu J."/>
            <person name="Liu M."/>
            <person name="Grob S."/>
            <person name="Cheng F."/>
            <person name="Liang J."/>
            <person name="Cai C."/>
            <person name="Liu Z."/>
            <person name="Liu B."/>
            <person name="Wang F."/>
            <person name="Li S."/>
            <person name="Liu F."/>
            <person name="Li X."/>
            <person name="Cheng L."/>
            <person name="Yang W."/>
            <person name="Li M.H."/>
            <person name="Grossniklaus U."/>
            <person name="Zheng H."/>
            <person name="Wang X."/>
        </authorList>
    </citation>
    <scope>NUCLEOTIDE SEQUENCE [LARGE SCALE GENOMIC DNA]</scope>
    <source>
        <strain evidence="1 2">cv. Chiifu-401-42</strain>
    </source>
</reference>
<evidence type="ECO:0000313" key="2">
    <source>
        <dbReference type="Proteomes" id="UP000011750"/>
    </source>
</evidence>
<keyword evidence="2" id="KW-1185">Reference proteome</keyword>
<evidence type="ECO:0000313" key="1">
    <source>
        <dbReference type="EnsemblPlants" id="Bra036380.1-P"/>
    </source>
</evidence>
<dbReference type="Proteomes" id="UP000011750">
    <property type="component" value="Chromosome A07"/>
</dbReference>
<accession>M4F5M4</accession>
<dbReference type="AlphaFoldDB" id="M4F5M4"/>
<dbReference type="InParanoid" id="M4F5M4"/>
<dbReference type="HOGENOM" id="CLU_1344947_0_0_1"/>
<dbReference type="EnsemblPlants" id="Bra036380.1">
    <property type="protein sequence ID" value="Bra036380.1-P"/>
    <property type="gene ID" value="Bra036380"/>
</dbReference>
<name>M4F5M4_BRACM</name>